<dbReference type="AlphaFoldDB" id="A0A8H2WZZ5"/>
<dbReference type="EMBL" id="CAJMWS010000314">
    <property type="protein sequence ID" value="CAE6413149.1"/>
    <property type="molecule type" value="Genomic_DNA"/>
</dbReference>
<keyword evidence="2" id="KW-0812">Transmembrane</keyword>
<organism evidence="3 4">
    <name type="scientific">Rhizoctonia solani</name>
    <dbReference type="NCBI Taxonomy" id="456999"/>
    <lineage>
        <taxon>Eukaryota</taxon>
        <taxon>Fungi</taxon>
        <taxon>Dikarya</taxon>
        <taxon>Basidiomycota</taxon>
        <taxon>Agaricomycotina</taxon>
        <taxon>Agaricomycetes</taxon>
        <taxon>Cantharellales</taxon>
        <taxon>Ceratobasidiaceae</taxon>
        <taxon>Rhizoctonia</taxon>
    </lineage>
</organism>
<evidence type="ECO:0000256" key="1">
    <source>
        <dbReference type="SAM" id="Coils"/>
    </source>
</evidence>
<gene>
    <name evidence="3" type="ORF">RDB_LOCUS71974</name>
</gene>
<keyword evidence="2" id="KW-1133">Transmembrane helix</keyword>
<keyword evidence="1" id="KW-0175">Coiled coil</keyword>
<comment type="caution">
    <text evidence="3">The sequence shown here is derived from an EMBL/GenBank/DDBJ whole genome shotgun (WGS) entry which is preliminary data.</text>
</comment>
<reference evidence="3" key="1">
    <citation type="submission" date="2021-01" db="EMBL/GenBank/DDBJ databases">
        <authorList>
            <person name="Kaushik A."/>
        </authorList>
    </citation>
    <scope>NUCLEOTIDE SEQUENCE</scope>
    <source>
        <strain evidence="3">AG1-1C</strain>
    </source>
</reference>
<accession>A0A8H2WZZ5</accession>
<feature type="transmembrane region" description="Helical" evidence="2">
    <location>
        <begin position="185"/>
        <end position="210"/>
    </location>
</feature>
<feature type="coiled-coil region" evidence="1">
    <location>
        <begin position="120"/>
        <end position="183"/>
    </location>
</feature>
<evidence type="ECO:0000256" key="2">
    <source>
        <dbReference type="SAM" id="Phobius"/>
    </source>
</evidence>
<name>A0A8H2WZZ5_9AGAM</name>
<keyword evidence="2" id="KW-0472">Membrane</keyword>
<evidence type="ECO:0000313" key="4">
    <source>
        <dbReference type="Proteomes" id="UP000663846"/>
    </source>
</evidence>
<sequence>MARSTLCNLRVIEELLGQQALQNLVFVTNMWDSQPDPTHDAFEKELIEGQQYFASAMEHGARAGADYRIPKNASQAEVQDTLSNLFLYTPPVVLQIQREMVDDKCPLKDTHAGRIVDKAVETTEKEARKLMGDLKEELANLSGEKESYERWIKSDEQGAKNRVEQAKKQREFLQLTLEFIQEHPYLSAFVVVVVVAAGAGVIMFGGKVVVISKFTWKAKMAASVASAATASAIPTSTATGAGVGVGVGTGIVDVSFSGSMGLVALLGGIMGAGVAIVKGSNQDKEVGVTT</sequence>
<evidence type="ECO:0000313" key="3">
    <source>
        <dbReference type="EMBL" id="CAE6413149.1"/>
    </source>
</evidence>
<proteinExistence type="predicted"/>
<protein>
    <recommendedName>
        <fullName evidence="5">AIG1-type G domain-containing protein</fullName>
    </recommendedName>
</protein>
<dbReference type="Proteomes" id="UP000663846">
    <property type="component" value="Unassembled WGS sequence"/>
</dbReference>
<evidence type="ECO:0008006" key="5">
    <source>
        <dbReference type="Google" id="ProtNLM"/>
    </source>
</evidence>